<evidence type="ECO:0000256" key="5">
    <source>
        <dbReference type="ARBA" id="ARBA00012290"/>
    </source>
</evidence>
<evidence type="ECO:0000313" key="20">
    <source>
        <dbReference type="Proteomes" id="UP000225277"/>
    </source>
</evidence>
<dbReference type="GO" id="GO:0070403">
    <property type="term" value="F:NAD+ binding"/>
    <property type="evidence" value="ECO:0007669"/>
    <property type="project" value="InterPro"/>
</dbReference>
<evidence type="ECO:0000256" key="12">
    <source>
        <dbReference type="ARBA" id="ARBA00023034"/>
    </source>
</evidence>
<keyword evidence="12" id="KW-0333">Golgi apparatus</keyword>
<name>A0A2D3V0L5_9PEZI</name>
<dbReference type="EC" id="4.1.1.35" evidence="5"/>
<dbReference type="GeneID" id="35596282"/>
<dbReference type="Proteomes" id="UP000225277">
    <property type="component" value="Unassembled WGS sequence"/>
</dbReference>
<protein>
    <recommendedName>
        <fullName evidence="6">UDP-glucuronic acid decarboxylase 1</fullName>
        <ecNumber evidence="5">4.1.1.35</ecNumber>
    </recommendedName>
    <alternativeName>
        <fullName evidence="16">UDP-glucuronate decarboxylase 1</fullName>
    </alternativeName>
</protein>
<evidence type="ECO:0000256" key="11">
    <source>
        <dbReference type="ARBA" id="ARBA00023027"/>
    </source>
</evidence>
<dbReference type="InterPro" id="IPR036291">
    <property type="entry name" value="NAD(P)-bd_dom_sf"/>
</dbReference>
<dbReference type="SUPFAM" id="SSF51735">
    <property type="entry name" value="NAD(P)-binding Rossmann-fold domains"/>
    <property type="match status" value="1"/>
</dbReference>
<keyword evidence="11" id="KW-0520">NAD</keyword>
<dbReference type="Gene3D" id="3.40.50.720">
    <property type="entry name" value="NAD(P)-binding Rossmann-like Domain"/>
    <property type="match status" value="1"/>
</dbReference>
<feature type="domain" description="NAD(P)-binding" evidence="18">
    <location>
        <begin position="4"/>
        <end position="308"/>
    </location>
</feature>
<dbReference type="FunFam" id="3.40.50.720:FF:000065">
    <property type="entry name" value="UDP-glucuronic acid decarboxylase 1"/>
    <property type="match status" value="1"/>
</dbReference>
<keyword evidence="8" id="KW-0210">Decarboxylase</keyword>
<evidence type="ECO:0000256" key="17">
    <source>
        <dbReference type="ARBA" id="ARBA00049410"/>
    </source>
</evidence>
<keyword evidence="9" id="KW-0735">Signal-anchor</keyword>
<keyword evidence="20" id="KW-1185">Reference proteome</keyword>
<evidence type="ECO:0000256" key="7">
    <source>
        <dbReference type="ARBA" id="ARBA00022692"/>
    </source>
</evidence>
<dbReference type="PANTHER" id="PTHR43078:SF6">
    <property type="entry name" value="UDP-GLUCURONIC ACID DECARBOXYLASE 1"/>
    <property type="match status" value="1"/>
</dbReference>
<dbReference type="GO" id="GO:0033320">
    <property type="term" value="P:UDP-D-xylose biosynthetic process"/>
    <property type="evidence" value="ECO:0007669"/>
    <property type="project" value="UniProtKB-UniPathway"/>
</dbReference>
<organism evidence="19 20">
    <name type="scientific">Ramularia collo-cygni</name>
    <dbReference type="NCBI Taxonomy" id="112498"/>
    <lineage>
        <taxon>Eukaryota</taxon>
        <taxon>Fungi</taxon>
        <taxon>Dikarya</taxon>
        <taxon>Ascomycota</taxon>
        <taxon>Pezizomycotina</taxon>
        <taxon>Dothideomycetes</taxon>
        <taxon>Dothideomycetidae</taxon>
        <taxon>Mycosphaerellales</taxon>
        <taxon>Mycosphaerellaceae</taxon>
        <taxon>Ramularia</taxon>
    </lineage>
</organism>
<evidence type="ECO:0000256" key="4">
    <source>
        <dbReference type="ARBA" id="ARBA00007505"/>
    </source>
</evidence>
<comment type="pathway">
    <text evidence="3">Nucleotide-sugar biosynthesis; UDP-alpha-D-xylose biosynthesis; UDP-alpha-D-xylose from UDP-alpha-D-glucuronate: step 1/1.</text>
</comment>
<dbReference type="EMBL" id="FJUY01000001">
    <property type="protein sequence ID" value="CZT15049.1"/>
    <property type="molecule type" value="Genomic_DNA"/>
</dbReference>
<evidence type="ECO:0000256" key="2">
    <source>
        <dbReference type="ARBA" id="ARBA00004447"/>
    </source>
</evidence>
<evidence type="ECO:0000256" key="3">
    <source>
        <dbReference type="ARBA" id="ARBA00005100"/>
    </source>
</evidence>
<dbReference type="GO" id="GO:0042732">
    <property type="term" value="P:D-xylose metabolic process"/>
    <property type="evidence" value="ECO:0007669"/>
    <property type="project" value="InterPro"/>
</dbReference>
<dbReference type="STRING" id="112498.A0A2D3V0L5"/>
<dbReference type="RefSeq" id="XP_023621946.1">
    <property type="nucleotide sequence ID" value="XM_023766178.1"/>
</dbReference>
<accession>A0A2D3V0L5</accession>
<comment type="subcellular location">
    <subcellularLocation>
        <location evidence="2">Golgi apparatus</location>
        <location evidence="2">Golgi stack membrane</location>
        <topology evidence="2">Single-pass type II membrane protein</topology>
    </subcellularLocation>
</comment>
<evidence type="ECO:0000256" key="8">
    <source>
        <dbReference type="ARBA" id="ARBA00022793"/>
    </source>
</evidence>
<evidence type="ECO:0000256" key="10">
    <source>
        <dbReference type="ARBA" id="ARBA00022989"/>
    </source>
</evidence>
<dbReference type="InterPro" id="IPR044516">
    <property type="entry name" value="UXS-like"/>
</dbReference>
<evidence type="ECO:0000256" key="9">
    <source>
        <dbReference type="ARBA" id="ARBA00022968"/>
    </source>
</evidence>
<evidence type="ECO:0000256" key="13">
    <source>
        <dbReference type="ARBA" id="ARBA00023136"/>
    </source>
</evidence>
<dbReference type="AlphaFoldDB" id="A0A2D3V0L5"/>
<dbReference type="Pfam" id="PF16363">
    <property type="entry name" value="GDP_Man_Dehyd"/>
    <property type="match status" value="1"/>
</dbReference>
<evidence type="ECO:0000256" key="16">
    <source>
        <dbReference type="ARBA" id="ARBA00031585"/>
    </source>
</evidence>
<evidence type="ECO:0000259" key="18">
    <source>
        <dbReference type="Pfam" id="PF16363"/>
    </source>
</evidence>
<keyword evidence="15" id="KW-0456">Lyase</keyword>
<comment type="similarity">
    <text evidence="4">Belongs to the NAD(P)-dependent epimerase/dehydratase family. UDP-glucuronic acid decarboxylase subfamily.</text>
</comment>
<keyword evidence="7" id="KW-0812">Transmembrane</keyword>
<sequence length="322" mass="35797">MRILVTGGAGFLGSHLVESLLKKGHDVIVLDNFWTSHPKNLSHLSYSLLEVIRADISHPHTLSNLTNIDQIYHLACPASPIHFPTSPLEILQTCYLGTKNTLDLALHLKARFLLASTSEIYGQPVEHPQKESYYGNTNSFGPRSCYDEGKRVAEALVYAYRQQHALEVRVARIFNTYGPGMAKKDGRVVSSFFEAAIEGEELVVNGDGKATRCFQFVDDCVRGLEGLMNSEWEGGPVNLGSESEVSVGELAELVLTLVKERAGKAEGKVVFKQSLEDDPVKRRPDCSLAREVLGWEPREELEEGLRKTLDWHLENRCSTSDA</sequence>
<comment type="catalytic activity">
    <reaction evidence="17">
        <text>UDP-alpha-D-glucuronate + H(+) = UDP-alpha-D-xylose + CO2</text>
        <dbReference type="Rhea" id="RHEA:23916"/>
        <dbReference type="ChEBI" id="CHEBI:15378"/>
        <dbReference type="ChEBI" id="CHEBI:16526"/>
        <dbReference type="ChEBI" id="CHEBI:57632"/>
        <dbReference type="ChEBI" id="CHEBI:58052"/>
        <dbReference type="EC" id="4.1.1.35"/>
    </reaction>
    <physiologicalReaction direction="left-to-right" evidence="17">
        <dbReference type="Rhea" id="RHEA:23917"/>
    </physiologicalReaction>
</comment>
<dbReference type="GO" id="GO:0048040">
    <property type="term" value="F:UDP-glucuronate decarboxylase activity"/>
    <property type="evidence" value="ECO:0007669"/>
    <property type="project" value="UniProtKB-EC"/>
</dbReference>
<dbReference type="OrthoDB" id="331544at2759"/>
<dbReference type="InterPro" id="IPR016040">
    <property type="entry name" value="NAD(P)-bd_dom"/>
</dbReference>
<dbReference type="PANTHER" id="PTHR43078">
    <property type="entry name" value="UDP-GLUCURONIC ACID DECARBOXYLASE-RELATED"/>
    <property type="match status" value="1"/>
</dbReference>
<dbReference type="GO" id="GO:0032580">
    <property type="term" value="C:Golgi cisterna membrane"/>
    <property type="evidence" value="ECO:0007669"/>
    <property type="project" value="UniProtKB-SubCell"/>
</dbReference>
<dbReference type="UniPathway" id="UPA00796">
    <property type="reaction ID" value="UER00771"/>
</dbReference>
<evidence type="ECO:0000313" key="19">
    <source>
        <dbReference type="EMBL" id="CZT15049.1"/>
    </source>
</evidence>
<keyword evidence="14" id="KW-0325">Glycoprotein</keyword>
<evidence type="ECO:0000256" key="1">
    <source>
        <dbReference type="ARBA" id="ARBA00001911"/>
    </source>
</evidence>
<evidence type="ECO:0000256" key="6">
    <source>
        <dbReference type="ARBA" id="ARBA00018816"/>
    </source>
</evidence>
<reference evidence="19 20" key="1">
    <citation type="submission" date="2016-03" db="EMBL/GenBank/DDBJ databases">
        <authorList>
            <person name="Ploux O."/>
        </authorList>
    </citation>
    <scope>NUCLEOTIDE SEQUENCE [LARGE SCALE GENOMIC DNA]</scope>
    <source>
        <strain evidence="19 20">URUG2</strain>
    </source>
</reference>
<keyword evidence="10" id="KW-1133">Transmembrane helix</keyword>
<evidence type="ECO:0000256" key="15">
    <source>
        <dbReference type="ARBA" id="ARBA00023239"/>
    </source>
</evidence>
<comment type="cofactor">
    <cofactor evidence="1">
        <name>NAD(+)</name>
        <dbReference type="ChEBI" id="CHEBI:57540"/>
    </cofactor>
</comment>
<keyword evidence="13" id="KW-0472">Membrane</keyword>
<proteinExistence type="inferred from homology"/>
<evidence type="ECO:0000256" key="14">
    <source>
        <dbReference type="ARBA" id="ARBA00023180"/>
    </source>
</evidence>
<gene>
    <name evidence="19" type="ORF">RCC_00958</name>
</gene>